<name>A0A917I6E5_9HYPH</name>
<reference evidence="1" key="2">
    <citation type="submission" date="2020-09" db="EMBL/GenBank/DDBJ databases">
        <authorList>
            <person name="Sun Q."/>
            <person name="Zhou Y."/>
        </authorList>
    </citation>
    <scope>NUCLEOTIDE SEQUENCE</scope>
    <source>
        <strain evidence="1">CGMCC 1.12214</strain>
    </source>
</reference>
<proteinExistence type="predicted"/>
<comment type="caution">
    <text evidence="1">The sequence shown here is derived from an EMBL/GenBank/DDBJ whole genome shotgun (WGS) entry which is preliminary data.</text>
</comment>
<dbReference type="Proteomes" id="UP000603912">
    <property type="component" value="Unassembled WGS sequence"/>
</dbReference>
<organism evidence="1 2">
    <name type="scientific">Alsobacter metallidurans</name>
    <dbReference type="NCBI Taxonomy" id="340221"/>
    <lineage>
        <taxon>Bacteria</taxon>
        <taxon>Pseudomonadati</taxon>
        <taxon>Pseudomonadota</taxon>
        <taxon>Alphaproteobacteria</taxon>
        <taxon>Hyphomicrobiales</taxon>
        <taxon>Alsobacteraceae</taxon>
        <taxon>Alsobacter</taxon>
    </lineage>
</organism>
<dbReference type="RefSeq" id="WP_188516944.1">
    <property type="nucleotide sequence ID" value="NZ_BMES01000001.1"/>
</dbReference>
<accession>A0A917I6E5</accession>
<protein>
    <submittedName>
        <fullName evidence="1">Uncharacterized protein</fullName>
    </submittedName>
</protein>
<keyword evidence="2" id="KW-1185">Reference proteome</keyword>
<dbReference type="EMBL" id="BMES01000001">
    <property type="protein sequence ID" value="GGH14621.1"/>
    <property type="molecule type" value="Genomic_DNA"/>
</dbReference>
<sequence>MSRTDEALQSDAVTIMALMAALQVAFEQTIPTAQAAPLLRKMVAAMKATETTDYSYGVEATGITEAIQCLVQCADRAINARASA</sequence>
<evidence type="ECO:0000313" key="2">
    <source>
        <dbReference type="Proteomes" id="UP000603912"/>
    </source>
</evidence>
<evidence type="ECO:0000313" key="1">
    <source>
        <dbReference type="EMBL" id="GGH14621.1"/>
    </source>
</evidence>
<reference evidence="1" key="1">
    <citation type="journal article" date="2014" name="Int. J. Syst. Evol. Microbiol.">
        <title>Complete genome sequence of Corynebacterium casei LMG S-19264T (=DSM 44701T), isolated from a smear-ripened cheese.</title>
        <authorList>
            <consortium name="US DOE Joint Genome Institute (JGI-PGF)"/>
            <person name="Walter F."/>
            <person name="Albersmeier A."/>
            <person name="Kalinowski J."/>
            <person name="Ruckert C."/>
        </authorList>
    </citation>
    <scope>NUCLEOTIDE SEQUENCE</scope>
    <source>
        <strain evidence="1">CGMCC 1.12214</strain>
    </source>
</reference>
<dbReference type="AlphaFoldDB" id="A0A917I6E5"/>
<gene>
    <name evidence="1" type="ORF">GCM10007036_14060</name>
</gene>